<comment type="caution">
    <text evidence="1">The sequence shown here is derived from an EMBL/GenBank/DDBJ whole genome shotgun (WGS) entry which is preliminary data.</text>
</comment>
<gene>
    <name evidence="1" type="ORF">LTR97_008588</name>
</gene>
<dbReference type="Proteomes" id="UP001310594">
    <property type="component" value="Unassembled WGS sequence"/>
</dbReference>
<evidence type="ECO:0000313" key="1">
    <source>
        <dbReference type="EMBL" id="KAK5696168.1"/>
    </source>
</evidence>
<evidence type="ECO:0000313" key="2">
    <source>
        <dbReference type="Proteomes" id="UP001310594"/>
    </source>
</evidence>
<sequence>MATSQRTAADTLALLEDRLRRVNYVLNGDSETSEQQPASSATARLRALERSLAQLRNQSPAAAEVLALLKAHPAVFNPSAAETPNLPTNQLTALILAHSQLYTSVSGSLTQLQSTQLPDSAALVKLVDLGPRMERVLARQEKQAREVSELRTRSARVVEQWLEVGMLGMSERWAEWEERLKDVEVVVRRREGVRKREEGVV</sequence>
<reference evidence="1" key="1">
    <citation type="submission" date="2023-08" db="EMBL/GenBank/DDBJ databases">
        <title>Black Yeasts Isolated from many extreme environments.</title>
        <authorList>
            <person name="Coleine C."/>
            <person name="Stajich J.E."/>
            <person name="Selbmann L."/>
        </authorList>
    </citation>
    <scope>NUCLEOTIDE SEQUENCE</scope>
    <source>
        <strain evidence="1">CCFEE 5810</strain>
    </source>
</reference>
<accession>A0AAN7ZT19</accession>
<dbReference type="AlphaFoldDB" id="A0AAN7ZT19"/>
<dbReference type="EMBL" id="JAVRQU010000013">
    <property type="protein sequence ID" value="KAK5696168.1"/>
    <property type="molecule type" value="Genomic_DNA"/>
</dbReference>
<proteinExistence type="predicted"/>
<organism evidence="1 2">
    <name type="scientific">Elasticomyces elasticus</name>
    <dbReference type="NCBI Taxonomy" id="574655"/>
    <lineage>
        <taxon>Eukaryota</taxon>
        <taxon>Fungi</taxon>
        <taxon>Dikarya</taxon>
        <taxon>Ascomycota</taxon>
        <taxon>Pezizomycotina</taxon>
        <taxon>Dothideomycetes</taxon>
        <taxon>Dothideomycetidae</taxon>
        <taxon>Mycosphaerellales</taxon>
        <taxon>Teratosphaeriaceae</taxon>
        <taxon>Elasticomyces</taxon>
    </lineage>
</organism>
<evidence type="ECO:0008006" key="3">
    <source>
        <dbReference type="Google" id="ProtNLM"/>
    </source>
</evidence>
<dbReference type="GO" id="GO:0005869">
    <property type="term" value="C:dynactin complex"/>
    <property type="evidence" value="ECO:0007669"/>
    <property type="project" value="InterPro"/>
</dbReference>
<dbReference type="Pfam" id="PF07426">
    <property type="entry name" value="Dynactin_p22"/>
    <property type="match status" value="1"/>
</dbReference>
<name>A0AAN7ZT19_9PEZI</name>
<dbReference type="InterPro" id="IPR009991">
    <property type="entry name" value="DCTN3"/>
</dbReference>
<dbReference type="GO" id="GO:0061640">
    <property type="term" value="P:cytoskeleton-dependent cytokinesis"/>
    <property type="evidence" value="ECO:0007669"/>
    <property type="project" value="InterPro"/>
</dbReference>
<protein>
    <recommendedName>
        <fullName evidence="3">Nuclear distribution protein RO10</fullName>
    </recommendedName>
</protein>